<proteinExistence type="predicted"/>
<comment type="caution">
    <text evidence="2">The sequence shown here is derived from an EMBL/GenBank/DDBJ whole genome shotgun (WGS) entry which is preliminary data.</text>
</comment>
<gene>
    <name evidence="2" type="ORF">BJ993_000028</name>
</gene>
<evidence type="ECO:0000256" key="1">
    <source>
        <dbReference type="SAM" id="MobiDB-lite"/>
    </source>
</evidence>
<name>A0A7Y9ZE78_9ACTN</name>
<feature type="compositionally biased region" description="Low complexity" evidence="1">
    <location>
        <begin position="94"/>
        <end position="104"/>
    </location>
</feature>
<evidence type="ECO:0000313" key="2">
    <source>
        <dbReference type="EMBL" id="NYI42948.1"/>
    </source>
</evidence>
<organism evidence="2 3">
    <name type="scientific">Nocardioides aromaticivorans</name>
    <dbReference type="NCBI Taxonomy" id="200618"/>
    <lineage>
        <taxon>Bacteria</taxon>
        <taxon>Bacillati</taxon>
        <taxon>Actinomycetota</taxon>
        <taxon>Actinomycetes</taxon>
        <taxon>Propionibacteriales</taxon>
        <taxon>Nocardioidaceae</taxon>
        <taxon>Nocardioides</taxon>
    </lineage>
</organism>
<dbReference type="Proteomes" id="UP000562045">
    <property type="component" value="Unassembled WGS sequence"/>
</dbReference>
<evidence type="ECO:0000313" key="3">
    <source>
        <dbReference type="Proteomes" id="UP000562045"/>
    </source>
</evidence>
<dbReference type="AlphaFoldDB" id="A0A7Y9ZE78"/>
<protein>
    <submittedName>
        <fullName evidence="2">Uncharacterized protein</fullName>
    </submittedName>
</protein>
<sequence>MNPISTLKGIAHDVLKAPFTLAGTATRLARSVIGTNKAESVPPGPEVEVSPDRPVNVTEELGLDPSPVAKPKRPRKQPAKPVTSIDAEADPSEVDVTPADVADAVSHRPPRPTDG</sequence>
<dbReference type="EMBL" id="JACBZM010000001">
    <property type="protein sequence ID" value="NYI42948.1"/>
    <property type="molecule type" value="Genomic_DNA"/>
</dbReference>
<feature type="region of interest" description="Disordered" evidence="1">
    <location>
        <begin position="34"/>
        <end position="115"/>
    </location>
</feature>
<dbReference type="RefSeq" id="WP_179647290.1">
    <property type="nucleotide sequence ID" value="NZ_JACBZM010000001.1"/>
</dbReference>
<accession>A0A7Y9ZE78</accession>
<reference evidence="2 3" key="1">
    <citation type="submission" date="2020-07" db="EMBL/GenBank/DDBJ databases">
        <title>Sequencing the genomes of 1000 actinobacteria strains.</title>
        <authorList>
            <person name="Klenk H.-P."/>
        </authorList>
    </citation>
    <scope>NUCLEOTIDE SEQUENCE [LARGE SCALE GENOMIC DNA]</scope>
    <source>
        <strain evidence="2 3">DSM 15131</strain>
    </source>
</reference>